<accession>A0ABV6VQ53</accession>
<sequence>MARILPPSESRRRRPPRPDSHPSRRPRRPRRLAVASAAAAALALAAACAGPPAAAPGGSAAAYRLSAGTPAAKGDLASFTWALYAEPPTLDYIYSFDYEQNMILSNVCESLLRWTPQLKEEPGLAQKVETPDPTTFVFDLRSGVRFHDGGVMTADDVVYSLKRQMDPALGSYWIQSFQNVASVTKTGPLQVTVKLKRPDSQFPQYMATAAGVVASEAGIKAAGKNYGTSGSLDCTGPYRLGTWTKGQSVELDRFDGYWGRPAKSAKVVFDILTDPSALTNALLSGEADGSYLVPTESYNRLRGSGVGTLYFGEGLTTVNVNVTSLKGALGDVRVRRALSMALDRPGFVKAGLAGVGTVSNSVSPRAAWDAAPPAVQKSAFADLPSADQDLAQAKALIKAAGATGKTVTIATSPIGQDVSLLATAVQAAGTEIGLNVTLKTIAPNAYTALFSDPKARAGLDMFPETYYLSITDPMDVLSNFQSSGFQNYAGYSNPAYDKLVEQADATYDPAARLAVEAKLQKIAADQVLWMPAAEWPTSVFLNKRLTGAPTTISYLYYPWAADVGAADTASSGAGAAG</sequence>
<protein>
    <submittedName>
        <fullName evidence="6">ABC transporter substrate-binding protein</fullName>
    </submittedName>
</protein>
<keyword evidence="3" id="KW-0732">Signal</keyword>
<dbReference type="Gene3D" id="3.90.76.10">
    <property type="entry name" value="Dipeptide-binding Protein, Domain 1"/>
    <property type="match status" value="1"/>
</dbReference>
<dbReference type="InterPro" id="IPR030678">
    <property type="entry name" value="Peptide/Ni-bd"/>
</dbReference>
<dbReference type="CDD" id="cd00995">
    <property type="entry name" value="PBP2_NikA_DppA_OppA_like"/>
    <property type="match status" value="1"/>
</dbReference>
<feature type="region of interest" description="Disordered" evidence="4">
    <location>
        <begin position="1"/>
        <end position="30"/>
    </location>
</feature>
<evidence type="ECO:0000256" key="1">
    <source>
        <dbReference type="ARBA" id="ARBA00005695"/>
    </source>
</evidence>
<keyword evidence="7" id="KW-1185">Reference proteome</keyword>
<dbReference type="Gene3D" id="3.40.190.10">
    <property type="entry name" value="Periplasmic binding protein-like II"/>
    <property type="match status" value="1"/>
</dbReference>
<evidence type="ECO:0000259" key="5">
    <source>
        <dbReference type="Pfam" id="PF00496"/>
    </source>
</evidence>
<dbReference type="PROSITE" id="PS51318">
    <property type="entry name" value="TAT"/>
    <property type="match status" value="1"/>
</dbReference>
<comment type="caution">
    <text evidence="6">The sequence shown here is derived from an EMBL/GenBank/DDBJ whole genome shotgun (WGS) entry which is preliminary data.</text>
</comment>
<gene>
    <name evidence="6" type="ORF">ACEZDE_04310</name>
</gene>
<dbReference type="InterPro" id="IPR000914">
    <property type="entry name" value="SBP_5_dom"/>
</dbReference>
<dbReference type="PIRSF" id="PIRSF002741">
    <property type="entry name" value="MppA"/>
    <property type="match status" value="1"/>
</dbReference>
<organism evidence="6 7">
    <name type="scientific">Streptacidiphilus cavernicola</name>
    <dbReference type="NCBI Taxonomy" id="3342716"/>
    <lineage>
        <taxon>Bacteria</taxon>
        <taxon>Bacillati</taxon>
        <taxon>Actinomycetota</taxon>
        <taxon>Actinomycetes</taxon>
        <taxon>Kitasatosporales</taxon>
        <taxon>Streptomycetaceae</taxon>
        <taxon>Streptacidiphilus</taxon>
    </lineage>
</organism>
<feature type="domain" description="Solute-binding protein family 5" evidence="5">
    <location>
        <begin position="121"/>
        <end position="485"/>
    </location>
</feature>
<dbReference type="Proteomes" id="UP001592531">
    <property type="component" value="Unassembled WGS sequence"/>
</dbReference>
<evidence type="ECO:0000313" key="7">
    <source>
        <dbReference type="Proteomes" id="UP001592531"/>
    </source>
</evidence>
<evidence type="ECO:0000313" key="6">
    <source>
        <dbReference type="EMBL" id="MFC1415870.1"/>
    </source>
</evidence>
<proteinExistence type="inferred from homology"/>
<dbReference type="InterPro" id="IPR006311">
    <property type="entry name" value="TAT_signal"/>
</dbReference>
<evidence type="ECO:0000256" key="4">
    <source>
        <dbReference type="SAM" id="MobiDB-lite"/>
    </source>
</evidence>
<dbReference type="Pfam" id="PF00496">
    <property type="entry name" value="SBP_bac_5"/>
    <property type="match status" value="1"/>
</dbReference>
<dbReference type="InterPro" id="IPR039424">
    <property type="entry name" value="SBP_5"/>
</dbReference>
<dbReference type="SUPFAM" id="SSF53850">
    <property type="entry name" value="Periplasmic binding protein-like II"/>
    <property type="match status" value="1"/>
</dbReference>
<dbReference type="RefSeq" id="WP_380532396.1">
    <property type="nucleotide sequence ID" value="NZ_JBHFAB010000003.1"/>
</dbReference>
<evidence type="ECO:0000256" key="2">
    <source>
        <dbReference type="ARBA" id="ARBA00022448"/>
    </source>
</evidence>
<keyword evidence="2" id="KW-0813">Transport</keyword>
<evidence type="ECO:0000256" key="3">
    <source>
        <dbReference type="ARBA" id="ARBA00022729"/>
    </source>
</evidence>
<dbReference type="EMBL" id="JBHFAB010000003">
    <property type="protein sequence ID" value="MFC1415870.1"/>
    <property type="molecule type" value="Genomic_DNA"/>
</dbReference>
<dbReference type="PANTHER" id="PTHR30290">
    <property type="entry name" value="PERIPLASMIC BINDING COMPONENT OF ABC TRANSPORTER"/>
    <property type="match status" value="1"/>
</dbReference>
<comment type="similarity">
    <text evidence="1">Belongs to the bacterial solute-binding protein 5 family.</text>
</comment>
<dbReference type="Gene3D" id="3.10.105.10">
    <property type="entry name" value="Dipeptide-binding Protein, Domain 3"/>
    <property type="match status" value="1"/>
</dbReference>
<dbReference type="PANTHER" id="PTHR30290:SF9">
    <property type="entry name" value="OLIGOPEPTIDE-BINDING PROTEIN APPA"/>
    <property type="match status" value="1"/>
</dbReference>
<reference evidence="6 7" key="1">
    <citation type="submission" date="2024-09" db="EMBL/GenBank/DDBJ databases">
        <authorList>
            <person name="Lee S.D."/>
        </authorList>
    </citation>
    <scope>NUCLEOTIDE SEQUENCE [LARGE SCALE GENOMIC DNA]</scope>
    <source>
        <strain evidence="6 7">N8-3</strain>
    </source>
</reference>
<name>A0ABV6VQ53_9ACTN</name>